<dbReference type="InterPro" id="IPR044725">
    <property type="entry name" value="CBSX3_CBS_dom"/>
</dbReference>
<dbReference type="PANTHER" id="PTHR43080:SF2">
    <property type="entry name" value="CBS DOMAIN-CONTAINING PROTEIN"/>
    <property type="match status" value="1"/>
</dbReference>
<organism evidence="4 5">
    <name type="scientific">Haliscomenobacter hydrossis (strain ATCC 27775 / DSM 1100 / LMG 10767 / O)</name>
    <dbReference type="NCBI Taxonomy" id="760192"/>
    <lineage>
        <taxon>Bacteria</taxon>
        <taxon>Pseudomonadati</taxon>
        <taxon>Bacteroidota</taxon>
        <taxon>Saprospiria</taxon>
        <taxon>Saprospirales</taxon>
        <taxon>Haliscomenobacteraceae</taxon>
        <taxon>Haliscomenobacter</taxon>
    </lineage>
</organism>
<dbReference type="EMBL" id="CP002691">
    <property type="protein sequence ID" value="AEE48306.1"/>
    <property type="molecule type" value="Genomic_DNA"/>
</dbReference>
<dbReference type="AlphaFoldDB" id="F4KX78"/>
<dbReference type="Proteomes" id="UP000008461">
    <property type="component" value="Chromosome"/>
</dbReference>
<gene>
    <name evidence="4" type="ordered locus">Halhy_0395</name>
</gene>
<dbReference type="InterPro" id="IPR051257">
    <property type="entry name" value="Diverse_CBS-Domain"/>
</dbReference>
<dbReference type="Gene3D" id="3.10.580.10">
    <property type="entry name" value="CBS-domain"/>
    <property type="match status" value="1"/>
</dbReference>
<dbReference type="STRING" id="760192.Halhy_0395"/>
<evidence type="ECO:0000259" key="3">
    <source>
        <dbReference type="PROSITE" id="PS51371"/>
    </source>
</evidence>
<sequence>MKVQQILDRKLKSEILAVSPDTSVYSALEALEKHNIGALLVMEGDKLVGIFSERDYARRGILKGKFSRESFVKDLMTSPVFTVSPQAKIEECLTIMTEKHFRHLPVVDGEKVLGMISSTDLFRSILSQYQNLVSSLEGYISGRPM</sequence>
<dbReference type="HOGENOM" id="CLU_040681_3_2_10"/>
<evidence type="ECO:0000256" key="2">
    <source>
        <dbReference type="PROSITE-ProRule" id="PRU00703"/>
    </source>
</evidence>
<protein>
    <submittedName>
        <fullName evidence="4">CBS domain containing protein</fullName>
    </submittedName>
</protein>
<name>F4KX78_HALH1</name>
<dbReference type="PROSITE" id="PS51371">
    <property type="entry name" value="CBS"/>
    <property type="match status" value="2"/>
</dbReference>
<keyword evidence="5" id="KW-1185">Reference proteome</keyword>
<dbReference type="InterPro" id="IPR000644">
    <property type="entry name" value="CBS_dom"/>
</dbReference>
<proteinExistence type="predicted"/>
<dbReference type="SMART" id="SM00116">
    <property type="entry name" value="CBS"/>
    <property type="match status" value="2"/>
</dbReference>
<evidence type="ECO:0000256" key="1">
    <source>
        <dbReference type="ARBA" id="ARBA00023122"/>
    </source>
</evidence>
<feature type="domain" description="CBS" evidence="3">
    <location>
        <begin position="76"/>
        <end position="132"/>
    </location>
</feature>
<feature type="domain" description="CBS" evidence="3">
    <location>
        <begin position="11"/>
        <end position="70"/>
    </location>
</feature>
<dbReference type="OrthoDB" id="9802114at2"/>
<dbReference type="RefSeq" id="WP_013762870.1">
    <property type="nucleotide sequence ID" value="NC_015510.1"/>
</dbReference>
<dbReference type="eggNOG" id="COG0517">
    <property type="taxonomic scope" value="Bacteria"/>
</dbReference>
<dbReference type="PANTHER" id="PTHR43080">
    <property type="entry name" value="CBS DOMAIN-CONTAINING PROTEIN CBSX3, MITOCHONDRIAL"/>
    <property type="match status" value="1"/>
</dbReference>
<dbReference type="KEGG" id="hhy:Halhy_0395"/>
<accession>F4KX78</accession>
<keyword evidence="1 2" id="KW-0129">CBS domain</keyword>
<dbReference type="InterPro" id="IPR046342">
    <property type="entry name" value="CBS_dom_sf"/>
</dbReference>
<evidence type="ECO:0000313" key="4">
    <source>
        <dbReference type="EMBL" id="AEE48306.1"/>
    </source>
</evidence>
<dbReference type="SUPFAM" id="SSF54631">
    <property type="entry name" value="CBS-domain pair"/>
    <property type="match status" value="1"/>
</dbReference>
<dbReference type="Pfam" id="PF00571">
    <property type="entry name" value="CBS"/>
    <property type="match status" value="2"/>
</dbReference>
<reference key="2">
    <citation type="submission" date="2011-04" db="EMBL/GenBank/DDBJ databases">
        <title>Complete sequence of chromosome of Haliscomenobacter hydrossis DSM 1100.</title>
        <authorList>
            <consortium name="US DOE Joint Genome Institute (JGI-PGF)"/>
            <person name="Lucas S."/>
            <person name="Han J."/>
            <person name="Lapidus A."/>
            <person name="Bruce D."/>
            <person name="Goodwin L."/>
            <person name="Pitluck S."/>
            <person name="Peters L."/>
            <person name="Kyrpides N."/>
            <person name="Mavromatis K."/>
            <person name="Ivanova N."/>
            <person name="Ovchinnikova G."/>
            <person name="Pagani I."/>
            <person name="Daligault H."/>
            <person name="Detter J.C."/>
            <person name="Han C."/>
            <person name="Land M."/>
            <person name="Hauser L."/>
            <person name="Markowitz V."/>
            <person name="Cheng J.-F."/>
            <person name="Hugenholtz P."/>
            <person name="Woyke T."/>
            <person name="Wu D."/>
            <person name="Verbarg S."/>
            <person name="Frueling A."/>
            <person name="Brambilla E."/>
            <person name="Klenk H.-P."/>
            <person name="Eisen J.A."/>
        </authorList>
    </citation>
    <scope>NUCLEOTIDE SEQUENCE</scope>
    <source>
        <strain>DSM 1100</strain>
    </source>
</reference>
<reference evidence="4 5" key="1">
    <citation type="journal article" date="2011" name="Stand. Genomic Sci.">
        <title>Complete genome sequence of Haliscomenobacter hydrossis type strain (O).</title>
        <authorList>
            <consortium name="US DOE Joint Genome Institute (JGI-PGF)"/>
            <person name="Daligault H."/>
            <person name="Lapidus A."/>
            <person name="Zeytun A."/>
            <person name="Nolan M."/>
            <person name="Lucas S."/>
            <person name="Del Rio T.G."/>
            <person name="Tice H."/>
            <person name="Cheng J.F."/>
            <person name="Tapia R."/>
            <person name="Han C."/>
            <person name="Goodwin L."/>
            <person name="Pitluck S."/>
            <person name="Liolios K."/>
            <person name="Pagani I."/>
            <person name="Ivanova N."/>
            <person name="Huntemann M."/>
            <person name="Mavromatis K."/>
            <person name="Mikhailova N."/>
            <person name="Pati A."/>
            <person name="Chen A."/>
            <person name="Palaniappan K."/>
            <person name="Land M."/>
            <person name="Hauser L."/>
            <person name="Brambilla E.M."/>
            <person name="Rohde M."/>
            <person name="Verbarg S."/>
            <person name="Goker M."/>
            <person name="Bristow J."/>
            <person name="Eisen J.A."/>
            <person name="Markowitz V."/>
            <person name="Hugenholtz P."/>
            <person name="Kyrpides N.C."/>
            <person name="Klenk H.P."/>
            <person name="Woyke T."/>
        </authorList>
    </citation>
    <scope>NUCLEOTIDE SEQUENCE [LARGE SCALE GENOMIC DNA]</scope>
    <source>
        <strain evidence="5">ATCC 27775 / DSM 1100 / LMG 10767 / O</strain>
    </source>
</reference>
<dbReference type="CDD" id="cd04623">
    <property type="entry name" value="CBS_pair_bac_euk"/>
    <property type="match status" value="1"/>
</dbReference>
<evidence type="ECO:0000313" key="5">
    <source>
        <dbReference type="Proteomes" id="UP000008461"/>
    </source>
</evidence>